<organism evidence="1 2">
    <name type="scientific">Naganishia onofrii</name>
    <dbReference type="NCBI Taxonomy" id="1851511"/>
    <lineage>
        <taxon>Eukaryota</taxon>
        <taxon>Fungi</taxon>
        <taxon>Dikarya</taxon>
        <taxon>Basidiomycota</taxon>
        <taxon>Agaricomycotina</taxon>
        <taxon>Tremellomycetes</taxon>
        <taxon>Filobasidiales</taxon>
        <taxon>Filobasidiaceae</taxon>
        <taxon>Naganishia</taxon>
    </lineage>
</organism>
<keyword evidence="2" id="KW-1185">Reference proteome</keyword>
<dbReference type="Proteomes" id="UP001234202">
    <property type="component" value="Unassembled WGS sequence"/>
</dbReference>
<evidence type="ECO:0000313" key="2">
    <source>
        <dbReference type="Proteomes" id="UP001234202"/>
    </source>
</evidence>
<reference evidence="1" key="1">
    <citation type="submission" date="2023-04" db="EMBL/GenBank/DDBJ databases">
        <title>Draft Genome sequencing of Naganishia species isolated from polar environments using Oxford Nanopore Technology.</title>
        <authorList>
            <person name="Leo P."/>
            <person name="Venkateswaran K."/>
        </authorList>
    </citation>
    <scope>NUCLEOTIDE SEQUENCE</scope>
    <source>
        <strain evidence="1">DBVPG 5303</strain>
    </source>
</reference>
<comment type="caution">
    <text evidence="1">The sequence shown here is derived from an EMBL/GenBank/DDBJ whole genome shotgun (WGS) entry which is preliminary data.</text>
</comment>
<gene>
    <name evidence="1" type="ORF">QFC24_001886</name>
</gene>
<protein>
    <submittedName>
        <fullName evidence="1">Uncharacterized protein</fullName>
    </submittedName>
</protein>
<proteinExistence type="predicted"/>
<dbReference type="EMBL" id="JASBWV010000004">
    <property type="protein sequence ID" value="KAJ9126852.1"/>
    <property type="molecule type" value="Genomic_DNA"/>
</dbReference>
<sequence length="132" mass="14326">MEEERFFELEEKALDSLSTKSPSQVTSTSTSRPYRPKFAPTVYKRRQWVPQVPSDRTAAKNGKEFTGGLAYVTAWADVEKAEKATLAKDDSEKTGSVVGELAGKSSSLPTDAAAQPAVSTEQVQQEVPVSSQ</sequence>
<name>A0ACC2XUD1_9TREE</name>
<accession>A0ACC2XUD1</accession>
<evidence type="ECO:0000313" key="1">
    <source>
        <dbReference type="EMBL" id="KAJ9126852.1"/>
    </source>
</evidence>